<dbReference type="AlphaFoldDB" id="E0UD61"/>
<evidence type="ECO:0000313" key="2">
    <source>
        <dbReference type="Proteomes" id="UP000008206"/>
    </source>
</evidence>
<name>E0UD61_GLOV7</name>
<dbReference type="KEGG" id="cyj:Cyan7822_0927"/>
<evidence type="ECO:0000313" key="1">
    <source>
        <dbReference type="EMBL" id="ADN12941.1"/>
    </source>
</evidence>
<dbReference type="eggNOG" id="COG5464">
    <property type="taxonomic scope" value="Bacteria"/>
</dbReference>
<dbReference type="HOGENOM" id="CLU_069065_3_0_3"/>
<evidence type="ECO:0008006" key="3">
    <source>
        <dbReference type="Google" id="ProtNLM"/>
    </source>
</evidence>
<reference evidence="2" key="1">
    <citation type="journal article" date="2011" name="MBio">
        <title>Novel metabolic attributes of the genus Cyanothece, comprising a group of unicellular nitrogen-fixing Cyanobacteria.</title>
        <authorList>
            <person name="Bandyopadhyay A."/>
            <person name="Elvitigala T."/>
            <person name="Welsh E."/>
            <person name="Stockel J."/>
            <person name="Liberton M."/>
            <person name="Min H."/>
            <person name="Sherman L.A."/>
            <person name="Pakrasi H.B."/>
        </authorList>
    </citation>
    <scope>NUCLEOTIDE SEQUENCE [LARGE SCALE GENOMIC DNA]</scope>
    <source>
        <strain evidence="2">PCC 7822</strain>
    </source>
</reference>
<dbReference type="PANTHER" id="PTHR34613:SF1">
    <property type="entry name" value="SLL6017 PROTEIN"/>
    <property type="match status" value="1"/>
</dbReference>
<proteinExistence type="predicted"/>
<keyword evidence="2" id="KW-1185">Reference proteome</keyword>
<dbReference type="RefSeq" id="WP_013321050.1">
    <property type="nucleotide sequence ID" value="NC_014501.1"/>
</dbReference>
<gene>
    <name evidence="1" type="ordered locus">Cyan7822_0927</name>
</gene>
<dbReference type="OrthoDB" id="508261at2"/>
<organism evidence="1 2">
    <name type="scientific">Gloeothece verrucosa (strain PCC 7822)</name>
    <name type="common">Cyanothece sp. (strain PCC 7822)</name>
    <dbReference type="NCBI Taxonomy" id="497965"/>
    <lineage>
        <taxon>Bacteria</taxon>
        <taxon>Bacillati</taxon>
        <taxon>Cyanobacteriota</taxon>
        <taxon>Cyanophyceae</taxon>
        <taxon>Oscillatoriophycideae</taxon>
        <taxon>Chroococcales</taxon>
        <taxon>Aphanothecaceae</taxon>
        <taxon>Gloeothece</taxon>
        <taxon>Gloeothece verrucosa</taxon>
    </lineage>
</organism>
<dbReference type="PANTHER" id="PTHR34613">
    <property type="entry name" value="SLL0800 PROTEIN"/>
    <property type="match status" value="1"/>
</dbReference>
<dbReference type="NCBIfam" id="TIGR01784">
    <property type="entry name" value="T_den_put_tspse"/>
    <property type="match status" value="1"/>
</dbReference>
<dbReference type="Proteomes" id="UP000008206">
    <property type="component" value="Chromosome"/>
</dbReference>
<protein>
    <recommendedName>
        <fullName evidence="3">Flagellar assembly protein H</fullName>
    </recommendedName>
</protein>
<dbReference type="InterPro" id="IPR010106">
    <property type="entry name" value="RpnA"/>
</dbReference>
<accession>E0UD61</accession>
<dbReference type="STRING" id="497965.Cyan7822_0927"/>
<sequence length="267" mass="30930">MFDNICKFLAENFPDDFAQWLIGSPVRLSRLSPSELSNQPIRADSLILLQSNELVLHIEFQTNPDERMGFRMLDYRVRVYRRFPRKRMRQVVVYLAQTSSELVYQDRFELENTIHRYEVIRLWEQPPEPFLQSLGLLPFAVLSQTDNPTMVLSRVAEVVNQITDKQVQSNLAAASGILAGLVLDKSLIKRFFRSDIMKESVIYQEIYQEAEEKGILKGKIEGKIEGKQEKAEEVALNLLRMGLNLEQIVQATELTLEQVQSLQRQLD</sequence>
<dbReference type="EMBL" id="CP002198">
    <property type="protein sequence ID" value="ADN12941.1"/>
    <property type="molecule type" value="Genomic_DNA"/>
</dbReference>